<proteinExistence type="inferred from homology"/>
<feature type="binding site" evidence="5">
    <location>
        <position position="178"/>
    </location>
    <ligand>
        <name>Mn(2+)</name>
        <dbReference type="ChEBI" id="CHEBI:29035"/>
    </ligand>
</feature>
<evidence type="ECO:0000256" key="5">
    <source>
        <dbReference type="PIRSR" id="PIRSR000349-1"/>
    </source>
</evidence>
<evidence type="ECO:0000313" key="9">
    <source>
        <dbReference type="EMBL" id="MBL4933695.1"/>
    </source>
</evidence>
<dbReference type="EMBL" id="JAESWA010000027">
    <property type="protein sequence ID" value="MBL4933695.1"/>
    <property type="molecule type" value="Genomic_DNA"/>
</dbReference>
<evidence type="ECO:0000256" key="1">
    <source>
        <dbReference type="ARBA" id="ARBA00008714"/>
    </source>
</evidence>
<evidence type="ECO:0000256" key="4">
    <source>
        <dbReference type="ARBA" id="ARBA00023002"/>
    </source>
</evidence>
<evidence type="ECO:0000313" key="10">
    <source>
        <dbReference type="Proteomes" id="UP000623681"/>
    </source>
</evidence>
<dbReference type="FunFam" id="3.55.40.20:FF:000001">
    <property type="entry name" value="Superoxide dismutase"/>
    <property type="match status" value="1"/>
</dbReference>
<keyword evidence="10" id="KW-1185">Reference proteome</keyword>
<dbReference type="Gene3D" id="3.55.40.20">
    <property type="entry name" value="Iron/manganese superoxide dismutase, C-terminal domain"/>
    <property type="match status" value="1"/>
</dbReference>
<dbReference type="PANTHER" id="PTHR43595">
    <property type="entry name" value="37S RIBOSOMAL PROTEIN S26, MITOCHONDRIAL"/>
    <property type="match status" value="1"/>
</dbReference>
<name>A0A937FGU9_9CLOT</name>
<dbReference type="InterPro" id="IPR019833">
    <property type="entry name" value="Mn/Fe_SOD_BS"/>
</dbReference>
<keyword evidence="4 6" id="KW-0560">Oxidoreductase</keyword>
<dbReference type="Proteomes" id="UP000623681">
    <property type="component" value="Unassembled WGS sequence"/>
</dbReference>
<feature type="binding site" evidence="5">
    <location>
        <position position="95"/>
    </location>
    <ligand>
        <name>Mn(2+)</name>
        <dbReference type="ChEBI" id="CHEBI:29035"/>
    </ligand>
</feature>
<feature type="binding site" evidence="5">
    <location>
        <position position="40"/>
    </location>
    <ligand>
        <name>Mn(2+)</name>
        <dbReference type="ChEBI" id="CHEBI:29035"/>
    </ligand>
</feature>
<gene>
    <name evidence="9" type="ORF">JK634_18090</name>
</gene>
<sequence>MSYELLSELYNLKYPYEVPALKYKYNALEPYIDEATMMLHHDKHHKAYVDNLNKALEKYPELQAKTLKELLSNIEKIPQEVREAIRNNGGGHFNHSFFWQVMAPNKGGEAKGELKNKIDKTYGSFDKFKEQFKKAALERFGSGWAWLVKDQQGNLKIISTANQDTPLALGVKPIIAIDVWEHAYYLKYQNKRAEYIDNWWNVVDWDRAETLANS</sequence>
<feature type="domain" description="Manganese/iron superoxide dismutase N-terminal" evidence="7">
    <location>
        <begin position="16"/>
        <end position="103"/>
    </location>
</feature>
<dbReference type="PIRSF" id="PIRSF000349">
    <property type="entry name" value="SODismutase"/>
    <property type="match status" value="1"/>
</dbReference>
<dbReference type="InterPro" id="IPR036324">
    <property type="entry name" value="Mn/Fe_SOD_N_sf"/>
</dbReference>
<dbReference type="Pfam" id="PF02777">
    <property type="entry name" value="Sod_Fe_C"/>
    <property type="match status" value="1"/>
</dbReference>
<dbReference type="SUPFAM" id="SSF54719">
    <property type="entry name" value="Fe,Mn superoxide dismutase (SOD), C-terminal domain"/>
    <property type="match status" value="1"/>
</dbReference>
<keyword evidence="3 5" id="KW-0479">Metal-binding</keyword>
<dbReference type="PANTHER" id="PTHR43595:SF2">
    <property type="entry name" value="SMALL RIBOSOMAL SUBUNIT PROTEIN MS42"/>
    <property type="match status" value="1"/>
</dbReference>
<dbReference type="AlphaFoldDB" id="A0A937FGU9"/>
<accession>A0A937FGU9</accession>
<dbReference type="InterPro" id="IPR001189">
    <property type="entry name" value="Mn/Fe_SOD"/>
</dbReference>
<evidence type="ECO:0000259" key="7">
    <source>
        <dbReference type="Pfam" id="PF00081"/>
    </source>
</evidence>
<comment type="similarity">
    <text evidence="1 6">Belongs to the iron/manganese superoxide dismutase family.</text>
</comment>
<evidence type="ECO:0000256" key="3">
    <source>
        <dbReference type="ARBA" id="ARBA00022723"/>
    </source>
</evidence>
<evidence type="ECO:0000256" key="6">
    <source>
        <dbReference type="RuleBase" id="RU000414"/>
    </source>
</evidence>
<evidence type="ECO:0000259" key="8">
    <source>
        <dbReference type="Pfam" id="PF02777"/>
    </source>
</evidence>
<dbReference type="PROSITE" id="PS00088">
    <property type="entry name" value="SOD_MN"/>
    <property type="match status" value="1"/>
</dbReference>
<dbReference type="RefSeq" id="WP_202769263.1">
    <property type="nucleotide sequence ID" value="NZ_JAESWA010000027.1"/>
</dbReference>
<dbReference type="GO" id="GO:0005737">
    <property type="term" value="C:cytoplasm"/>
    <property type="evidence" value="ECO:0007669"/>
    <property type="project" value="TreeGrafter"/>
</dbReference>
<comment type="function">
    <text evidence="6">Destroys radicals which are normally produced within the cells and which are toxic to biological systems.</text>
</comment>
<evidence type="ECO:0000256" key="2">
    <source>
        <dbReference type="ARBA" id="ARBA00012682"/>
    </source>
</evidence>
<comment type="catalytic activity">
    <reaction evidence="6">
        <text>2 superoxide + 2 H(+) = H2O2 + O2</text>
        <dbReference type="Rhea" id="RHEA:20696"/>
        <dbReference type="ChEBI" id="CHEBI:15378"/>
        <dbReference type="ChEBI" id="CHEBI:15379"/>
        <dbReference type="ChEBI" id="CHEBI:16240"/>
        <dbReference type="ChEBI" id="CHEBI:18421"/>
        <dbReference type="EC" id="1.15.1.1"/>
    </reaction>
</comment>
<dbReference type="FunFam" id="1.10.287.990:FF:000001">
    <property type="entry name" value="Superoxide dismutase"/>
    <property type="match status" value="1"/>
</dbReference>
<dbReference type="InterPro" id="IPR019832">
    <property type="entry name" value="Mn/Fe_SOD_C"/>
</dbReference>
<feature type="binding site" evidence="5">
    <location>
        <position position="182"/>
    </location>
    <ligand>
        <name>Mn(2+)</name>
        <dbReference type="ChEBI" id="CHEBI:29035"/>
    </ligand>
</feature>
<dbReference type="Gene3D" id="1.10.287.990">
    <property type="entry name" value="Fe,Mn superoxide dismutase (SOD) domain"/>
    <property type="match status" value="1"/>
</dbReference>
<organism evidence="9 10">
    <name type="scientific">Clostridium paridis</name>
    <dbReference type="NCBI Taxonomy" id="2803863"/>
    <lineage>
        <taxon>Bacteria</taxon>
        <taxon>Bacillati</taxon>
        <taxon>Bacillota</taxon>
        <taxon>Clostridia</taxon>
        <taxon>Eubacteriales</taxon>
        <taxon>Clostridiaceae</taxon>
        <taxon>Clostridium</taxon>
    </lineage>
</organism>
<dbReference type="InterPro" id="IPR036314">
    <property type="entry name" value="SOD_C_sf"/>
</dbReference>
<protein>
    <recommendedName>
        <fullName evidence="2 6">Superoxide dismutase</fullName>
        <ecNumber evidence="2 6">1.15.1.1</ecNumber>
    </recommendedName>
</protein>
<feature type="domain" description="Manganese/iron superoxide dismutase C-terminal" evidence="8">
    <location>
        <begin position="111"/>
        <end position="209"/>
    </location>
</feature>
<reference evidence="9" key="1">
    <citation type="submission" date="2021-01" db="EMBL/GenBank/DDBJ databases">
        <title>Genome public.</title>
        <authorList>
            <person name="Liu C."/>
            <person name="Sun Q."/>
        </authorList>
    </citation>
    <scope>NUCLEOTIDE SEQUENCE</scope>
    <source>
        <strain evidence="9">YIM B02565</strain>
    </source>
</reference>
<dbReference type="SUPFAM" id="SSF46609">
    <property type="entry name" value="Fe,Mn superoxide dismutase (SOD), N-terminal domain"/>
    <property type="match status" value="1"/>
</dbReference>
<dbReference type="GO" id="GO:0004784">
    <property type="term" value="F:superoxide dismutase activity"/>
    <property type="evidence" value="ECO:0007669"/>
    <property type="project" value="UniProtKB-EC"/>
</dbReference>
<dbReference type="GO" id="GO:0046872">
    <property type="term" value="F:metal ion binding"/>
    <property type="evidence" value="ECO:0007669"/>
    <property type="project" value="UniProtKB-KW"/>
</dbReference>
<dbReference type="PRINTS" id="PR01703">
    <property type="entry name" value="MNSODISMTASE"/>
</dbReference>
<comment type="caution">
    <text evidence="9">The sequence shown here is derived from an EMBL/GenBank/DDBJ whole genome shotgun (WGS) entry which is preliminary data.</text>
</comment>
<dbReference type="EC" id="1.15.1.1" evidence="2 6"/>
<dbReference type="InterPro" id="IPR019831">
    <property type="entry name" value="Mn/Fe_SOD_N"/>
</dbReference>
<dbReference type="Pfam" id="PF00081">
    <property type="entry name" value="Sod_Fe_N"/>
    <property type="match status" value="1"/>
</dbReference>